<evidence type="ECO:0008006" key="3">
    <source>
        <dbReference type="Google" id="ProtNLM"/>
    </source>
</evidence>
<protein>
    <recommendedName>
        <fullName evidence="3">Proteasome assembly chaperone family protein</fullName>
    </recommendedName>
</protein>
<dbReference type="Proteomes" id="UP000240322">
    <property type="component" value="Unassembled WGS sequence"/>
</dbReference>
<dbReference type="EMBL" id="NEXE01000154">
    <property type="protein sequence ID" value="PSN87601.1"/>
    <property type="molecule type" value="Genomic_DNA"/>
</dbReference>
<proteinExistence type="predicted"/>
<dbReference type="PANTHER" id="PTHR35610:SF3">
    <property type="entry name" value="PROTEASOME ASSEMBLY CHAPERONE FAMILY PROTEIN"/>
    <property type="match status" value="1"/>
</dbReference>
<accession>A0A2R6AMN9</accession>
<organism evidence="1 2">
    <name type="scientific">Candidatus Marsarchaeota G2 archaeon OSP_D</name>
    <dbReference type="NCBI Taxonomy" id="1978157"/>
    <lineage>
        <taxon>Archaea</taxon>
        <taxon>Candidatus Marsarchaeota</taxon>
        <taxon>Candidatus Marsarchaeota group 2</taxon>
    </lineage>
</organism>
<dbReference type="Gene3D" id="3.40.50.10900">
    <property type="entry name" value="PAC-like subunit"/>
    <property type="match status" value="1"/>
</dbReference>
<dbReference type="AlphaFoldDB" id="A0A2R6AMN9"/>
<comment type="caution">
    <text evidence="1">The sequence shown here is derived from an EMBL/GenBank/DDBJ whole genome shotgun (WGS) entry which is preliminary data.</text>
</comment>
<dbReference type="InterPro" id="IPR019151">
    <property type="entry name" value="Proteasome_assmbl_chaperone_2"/>
</dbReference>
<reference evidence="1 2" key="1">
    <citation type="submission" date="2017-04" db="EMBL/GenBank/DDBJ databases">
        <title>Novel microbial lineages endemic to geothermal iron-oxide mats fill important gaps in the evolutionary history of Archaea.</title>
        <authorList>
            <person name="Jay Z.J."/>
            <person name="Beam J.P."/>
            <person name="Dlakic M."/>
            <person name="Rusch D.B."/>
            <person name="Kozubal M.A."/>
            <person name="Inskeep W.P."/>
        </authorList>
    </citation>
    <scope>NUCLEOTIDE SEQUENCE [LARGE SCALE GENOMIC DNA]</scope>
    <source>
        <strain evidence="1">OSP_D</strain>
    </source>
</reference>
<evidence type="ECO:0000313" key="2">
    <source>
        <dbReference type="Proteomes" id="UP000240322"/>
    </source>
</evidence>
<name>A0A2R6AMN9_9ARCH</name>
<dbReference type="PANTHER" id="PTHR35610">
    <property type="entry name" value="3-ISOPROPYLMALATE DEHYDRATASE-RELATED"/>
    <property type="match status" value="1"/>
</dbReference>
<evidence type="ECO:0000313" key="1">
    <source>
        <dbReference type="EMBL" id="PSN87601.1"/>
    </source>
</evidence>
<gene>
    <name evidence="1" type="ORF">B9Q03_10310</name>
</gene>
<dbReference type="InterPro" id="IPR038389">
    <property type="entry name" value="PSMG2_sf"/>
</dbReference>
<sequence length="249" mass="26744">MMSARSVRLVEVAGFDVRPSAAVIGLPDVGLVGSISTSYLATHLKAKEIGYFDSDLLPALMVLHEGVPKEATRVYASEEAYILVAETPLPPALTASVIKSMMGWLSVRGVREVYSLGGIVANNRFEIDKPESFIVTSNQAKRESIKAAGLNAMDEGVIVGPFALVMRESIKLGITSTVILSQAFPDIPDPEAASSALEALSKIGGPRVDVEALKQMGNEIKLRTKELAQKAKAYSEESEKTYDLPLMYG</sequence>
<dbReference type="SUPFAM" id="SSF159659">
    <property type="entry name" value="Cgl1923-like"/>
    <property type="match status" value="1"/>
</dbReference>
<dbReference type="Pfam" id="PF09754">
    <property type="entry name" value="PAC2"/>
    <property type="match status" value="1"/>
</dbReference>